<sequence length="104" mass="11994">MAKYIDFNIAVRKLGTWYNDLVGIYGSDEDFVKGYGDAMDDLADVPAADVQEVKHSRWEYYNDTARCVNCDHYTKDAYFDDHDEIVLPKYCSNCGAKMDLEDEK</sequence>
<name>A0A8S5VBQ0_9CAUD</name>
<reference evidence="1" key="1">
    <citation type="journal article" date="2021" name="Proc. Natl. Acad. Sci. U.S.A.">
        <title>A Catalog of Tens of Thousands of Viruses from Human Metagenomes Reveals Hidden Associations with Chronic Diseases.</title>
        <authorList>
            <person name="Tisza M.J."/>
            <person name="Buck C.B."/>
        </authorList>
    </citation>
    <scope>NUCLEOTIDE SEQUENCE</scope>
    <source>
        <strain evidence="1">CtbEa13</strain>
    </source>
</reference>
<accession>A0A8S5VBQ0</accession>
<proteinExistence type="predicted"/>
<protein>
    <submittedName>
        <fullName evidence="1">Arv1-like family protein</fullName>
    </submittedName>
</protein>
<dbReference type="EMBL" id="BK016237">
    <property type="protein sequence ID" value="DAG04031.1"/>
    <property type="molecule type" value="Genomic_DNA"/>
</dbReference>
<evidence type="ECO:0000313" key="1">
    <source>
        <dbReference type="EMBL" id="DAG04031.1"/>
    </source>
</evidence>
<organism evidence="1">
    <name type="scientific">Myoviridae sp. ctbEa13</name>
    <dbReference type="NCBI Taxonomy" id="2825136"/>
    <lineage>
        <taxon>Viruses</taxon>
        <taxon>Duplodnaviria</taxon>
        <taxon>Heunggongvirae</taxon>
        <taxon>Uroviricota</taxon>
        <taxon>Caudoviricetes</taxon>
    </lineage>
</organism>